<dbReference type="InterPro" id="IPR034690">
    <property type="entry name" value="Endolysin_T4_type"/>
</dbReference>
<dbReference type="HAMAP" id="MF_04110">
    <property type="entry name" value="ENDOLYSIN_T4"/>
    <property type="match status" value="1"/>
</dbReference>
<evidence type="ECO:0000256" key="6">
    <source>
        <dbReference type="RuleBase" id="RU003788"/>
    </source>
</evidence>
<dbReference type="GO" id="GO:0042742">
    <property type="term" value="P:defense response to bacterium"/>
    <property type="evidence" value="ECO:0007669"/>
    <property type="project" value="UniProtKB-KW"/>
</dbReference>
<dbReference type="EC" id="3.2.1.17" evidence="6"/>
<dbReference type="AlphaFoldDB" id="A0A090IT63"/>
<keyword evidence="8" id="KW-1185">Reference proteome</keyword>
<dbReference type="GO" id="GO:0016998">
    <property type="term" value="P:cell wall macromolecule catabolic process"/>
    <property type="evidence" value="ECO:0007669"/>
    <property type="project" value="InterPro"/>
</dbReference>
<evidence type="ECO:0000256" key="3">
    <source>
        <dbReference type="ARBA" id="ARBA00022638"/>
    </source>
</evidence>
<dbReference type="SUPFAM" id="SSF53955">
    <property type="entry name" value="Lysozyme-like"/>
    <property type="match status" value="1"/>
</dbReference>
<dbReference type="Proteomes" id="UP000032427">
    <property type="component" value="Chromosome 1"/>
</dbReference>
<name>A0A090IT63_9GAMM</name>
<evidence type="ECO:0000256" key="2">
    <source>
        <dbReference type="ARBA" id="ARBA00022529"/>
    </source>
</evidence>
<proteinExistence type="inferred from homology"/>
<comment type="similarity">
    <text evidence="6">Belongs to the glycosyl hydrolase 24 family.</text>
</comment>
<dbReference type="PATRIC" id="fig|80852.17.peg.1526"/>
<dbReference type="GeneID" id="28541042"/>
<evidence type="ECO:0000313" key="7">
    <source>
        <dbReference type="EMBL" id="CED71560.1"/>
    </source>
</evidence>
<keyword evidence="4 6" id="KW-0378">Hydrolase</keyword>
<protein>
    <recommendedName>
        <fullName evidence="6">Lysozyme</fullName>
        <ecNumber evidence="6">3.2.1.17</ecNumber>
    </recommendedName>
</protein>
<dbReference type="InterPro" id="IPR002196">
    <property type="entry name" value="Glyco_hydro_24"/>
</dbReference>
<dbReference type="CDD" id="cd16901">
    <property type="entry name" value="lyz_P1"/>
    <property type="match status" value="1"/>
</dbReference>
<comment type="catalytic activity">
    <reaction evidence="1 6">
        <text>Hydrolysis of (1-&gt;4)-beta-linkages between N-acetylmuramic acid and N-acetyl-D-glucosamine residues in a peptidoglycan and between N-acetyl-D-glucosamine residues in chitodextrins.</text>
        <dbReference type="EC" id="3.2.1.17"/>
    </reaction>
</comment>
<dbReference type="KEGG" id="awd:AWOD_I_1485"/>
<dbReference type="InterPro" id="IPR023346">
    <property type="entry name" value="Lysozyme-like_dom_sf"/>
</dbReference>
<evidence type="ECO:0000256" key="4">
    <source>
        <dbReference type="ARBA" id="ARBA00022801"/>
    </source>
</evidence>
<keyword evidence="5 6" id="KW-0326">Glycosidase</keyword>
<evidence type="ECO:0000256" key="1">
    <source>
        <dbReference type="ARBA" id="ARBA00000632"/>
    </source>
</evidence>
<dbReference type="STRING" id="80852.AWOD_I_1485"/>
<dbReference type="Pfam" id="PF00959">
    <property type="entry name" value="Phage_lysozyme"/>
    <property type="match status" value="1"/>
</dbReference>
<evidence type="ECO:0000313" key="8">
    <source>
        <dbReference type="Proteomes" id="UP000032427"/>
    </source>
</evidence>
<sequence>MKRLATKAICSVGVILGVVFGIDSNLATSEQGLSHIANLEGCRTQAYQCSANVWTVGVGHTKSVKPNTEFSNQDIATHFVNDISSAETIVNNAIKTEVTQAQYDVMVSFVFNLGAGNFQRSTLLKKFNQNDITGACNELLRWVYVDGKDCRVKESNCAGIVKRRHIEQQACLNGW</sequence>
<reference evidence="8" key="1">
    <citation type="submission" date="2014-09" db="EMBL/GenBank/DDBJ databases">
        <authorList>
            <person name="Hjerde E."/>
        </authorList>
    </citation>
    <scope>NUCLEOTIDE SEQUENCE [LARGE SCALE GENOMIC DNA]</scope>
    <source>
        <strain evidence="8">06/09/139</strain>
    </source>
</reference>
<accession>A0A090IT63</accession>
<dbReference type="HOGENOM" id="CLU_091641_3_3_6"/>
<dbReference type="PANTHER" id="PTHR38107:SF4">
    <property type="entry name" value="LYSOZYME"/>
    <property type="match status" value="1"/>
</dbReference>
<dbReference type="GO" id="GO:0009253">
    <property type="term" value="P:peptidoglycan catabolic process"/>
    <property type="evidence" value="ECO:0007669"/>
    <property type="project" value="InterPro"/>
</dbReference>
<keyword evidence="2 6" id="KW-0929">Antimicrobial</keyword>
<keyword evidence="3 6" id="KW-0081">Bacteriolytic enzyme</keyword>
<dbReference type="GO" id="GO:0031640">
    <property type="term" value="P:killing of cells of another organism"/>
    <property type="evidence" value="ECO:0007669"/>
    <property type="project" value="UniProtKB-KW"/>
</dbReference>
<dbReference type="InterPro" id="IPR023347">
    <property type="entry name" value="Lysozyme_dom_sf"/>
</dbReference>
<organism evidence="7 8">
    <name type="scientific">Aliivibrio wodanis</name>
    <dbReference type="NCBI Taxonomy" id="80852"/>
    <lineage>
        <taxon>Bacteria</taxon>
        <taxon>Pseudomonadati</taxon>
        <taxon>Pseudomonadota</taxon>
        <taxon>Gammaproteobacteria</taxon>
        <taxon>Vibrionales</taxon>
        <taxon>Vibrionaceae</taxon>
        <taxon>Aliivibrio</taxon>
    </lineage>
</organism>
<evidence type="ECO:0000256" key="5">
    <source>
        <dbReference type="ARBA" id="ARBA00023295"/>
    </source>
</evidence>
<dbReference type="InterPro" id="IPR051018">
    <property type="entry name" value="Bacteriophage_GH24"/>
</dbReference>
<dbReference type="EMBL" id="LN554846">
    <property type="protein sequence ID" value="CED71560.1"/>
    <property type="molecule type" value="Genomic_DNA"/>
</dbReference>
<dbReference type="GO" id="GO:0003796">
    <property type="term" value="F:lysozyme activity"/>
    <property type="evidence" value="ECO:0007669"/>
    <property type="project" value="UniProtKB-EC"/>
</dbReference>
<dbReference type="Gene3D" id="1.10.530.40">
    <property type="match status" value="1"/>
</dbReference>
<dbReference type="OrthoDB" id="8141296at2"/>
<gene>
    <name evidence="7" type="ORF">AWOD_I_1485</name>
</gene>
<dbReference type="PANTHER" id="PTHR38107">
    <property type="match status" value="1"/>
</dbReference>